<proteinExistence type="predicted"/>
<keyword evidence="2" id="KW-1185">Reference proteome</keyword>
<evidence type="ECO:0000313" key="2">
    <source>
        <dbReference type="Proteomes" id="UP000226413"/>
    </source>
</evidence>
<reference evidence="1 2" key="1">
    <citation type="journal article" date="2017" name="Front. Microbiol.">
        <title>Prevalence, Host Range, and Comparative Genomic Analysis of Temperate Ochrobactrum Phages.</title>
        <authorList>
            <person name="Jackel C."/>
            <person name="Hertwig S."/>
            <person name="Scholz H.C."/>
            <person name="Nockler K."/>
            <person name="Reetz J."/>
            <person name="Hammerl J.A."/>
        </authorList>
    </citation>
    <scope>NUCLEOTIDE SEQUENCE [LARGE SCALE GENOMIC DNA]</scope>
</reference>
<organism evidence="1 2">
    <name type="scientific">Ochrobactrum phage POA1180</name>
    <dbReference type="NCBI Taxonomy" id="1897640"/>
    <lineage>
        <taxon>Viruses</taxon>
        <taxon>Duplodnaviria</taxon>
        <taxon>Heunggongvirae</taxon>
        <taxon>Uroviricota</taxon>
        <taxon>Caudoviricetes</taxon>
        <taxon>Abaiavirus</taxon>
        <taxon>Abaiavirus POA1180</taxon>
    </lineage>
</organism>
<dbReference type="EMBL" id="KX669658">
    <property type="protein sequence ID" value="AOT25346.1"/>
    <property type="molecule type" value="Genomic_DNA"/>
</dbReference>
<name>A0A219VHC3_9CAUD</name>
<protein>
    <submittedName>
        <fullName evidence="1">Uncharacterized protein</fullName>
    </submittedName>
</protein>
<sequence>MFNPFSEEERLQTMLACCYAGAQLGFRHIALRNIIDPPSEWFDAILARQVAVHILASQFGVPRRRIVIMQARRRSAVATAIRTIDARLECPVFHRAYLRMANRAADLFNQELEKAAA</sequence>
<accession>A0A219VHC3</accession>
<dbReference type="Proteomes" id="UP000226413">
    <property type="component" value="Segment"/>
</dbReference>
<evidence type="ECO:0000313" key="1">
    <source>
        <dbReference type="EMBL" id="AOT25346.1"/>
    </source>
</evidence>
<gene>
    <name evidence="1" type="ORF">POA1180_38</name>
</gene>